<keyword evidence="2" id="KW-1185">Reference proteome</keyword>
<proteinExistence type="predicted"/>
<dbReference type="EMBL" id="JAFLEQ010000017">
    <property type="protein sequence ID" value="MBN9645286.1"/>
    <property type="molecule type" value="Genomic_DNA"/>
</dbReference>
<gene>
    <name evidence="1" type="ORF">JZY06_11785</name>
</gene>
<reference evidence="1" key="1">
    <citation type="submission" date="2021-03" db="EMBL/GenBank/DDBJ databases">
        <authorList>
            <person name="Sun Q."/>
        </authorList>
    </citation>
    <scope>NUCLEOTIDE SEQUENCE</scope>
    <source>
        <strain evidence="1">CCM 8862</strain>
    </source>
</reference>
<dbReference type="RefSeq" id="WP_207279746.1">
    <property type="nucleotide sequence ID" value="NZ_JAFLEQ010000017.1"/>
</dbReference>
<name>A0A939E424_9CORY</name>
<protein>
    <submittedName>
        <fullName evidence="1">Uncharacterized protein</fullName>
    </submittedName>
</protein>
<evidence type="ECO:0000313" key="2">
    <source>
        <dbReference type="Proteomes" id="UP000664332"/>
    </source>
</evidence>
<dbReference type="Proteomes" id="UP000664332">
    <property type="component" value="Unassembled WGS sequence"/>
</dbReference>
<organism evidence="1 2">
    <name type="scientific">Corynebacterium mendelii</name>
    <dbReference type="NCBI Taxonomy" id="2765362"/>
    <lineage>
        <taxon>Bacteria</taxon>
        <taxon>Bacillati</taxon>
        <taxon>Actinomycetota</taxon>
        <taxon>Actinomycetes</taxon>
        <taxon>Mycobacteriales</taxon>
        <taxon>Corynebacteriaceae</taxon>
        <taxon>Corynebacterium</taxon>
    </lineage>
</organism>
<comment type="caution">
    <text evidence="1">The sequence shown here is derived from an EMBL/GenBank/DDBJ whole genome shotgun (WGS) entry which is preliminary data.</text>
</comment>
<dbReference type="AlphaFoldDB" id="A0A939E424"/>
<accession>A0A939E424</accession>
<evidence type="ECO:0000313" key="1">
    <source>
        <dbReference type="EMBL" id="MBN9645286.1"/>
    </source>
</evidence>
<sequence>MHRGKLDYDEAIRELGLDPSTATAVDEIIRSTGRRLTSPFFLVEQPVEHRGRLRGHFLLSGVDRIPQEEIHLETTPVRVGRSLHERTLTSIKPHDRLFVLPEVRDEKQRQPLLVCANHNGTTVPVGRIPDYLVPPFHNLIEKTGDAKVFAHHVNSPGTVSHLRVLMLLDTPAPPCNPFEGL</sequence>